<organism evidence="1 2">
    <name type="scientific">Gemmata algarum</name>
    <dbReference type="NCBI Taxonomy" id="2975278"/>
    <lineage>
        <taxon>Bacteria</taxon>
        <taxon>Pseudomonadati</taxon>
        <taxon>Planctomycetota</taxon>
        <taxon>Planctomycetia</taxon>
        <taxon>Gemmatales</taxon>
        <taxon>Gemmataceae</taxon>
        <taxon>Gemmata</taxon>
    </lineage>
</organism>
<accession>A0ABU5ETW9</accession>
<dbReference type="EMBL" id="JAXBLV010000029">
    <property type="protein sequence ID" value="MDY3558409.1"/>
    <property type="molecule type" value="Genomic_DNA"/>
</dbReference>
<evidence type="ECO:0000313" key="2">
    <source>
        <dbReference type="Proteomes" id="UP001272242"/>
    </source>
</evidence>
<comment type="caution">
    <text evidence="1">The sequence shown here is derived from an EMBL/GenBank/DDBJ whole genome shotgun (WGS) entry which is preliminary data.</text>
</comment>
<keyword evidence="2" id="KW-1185">Reference proteome</keyword>
<dbReference type="Proteomes" id="UP001272242">
    <property type="component" value="Unassembled WGS sequence"/>
</dbReference>
<protein>
    <submittedName>
        <fullName evidence="1">Uncharacterized protein</fullName>
    </submittedName>
</protein>
<name>A0ABU5ETW9_9BACT</name>
<gene>
    <name evidence="1" type="ORF">R5W23_005502</name>
</gene>
<reference evidence="2" key="1">
    <citation type="journal article" date="2023" name="Mar. Drugs">
        <title>Gemmata algarum, a Novel Planctomycete Isolated from an Algal Mat, Displays Antimicrobial Activity.</title>
        <authorList>
            <person name="Kumar G."/>
            <person name="Kallscheuer N."/>
            <person name="Kashif M."/>
            <person name="Ahamad S."/>
            <person name="Jagadeeshwari U."/>
            <person name="Pannikurungottu S."/>
            <person name="Haufschild T."/>
            <person name="Kabuu M."/>
            <person name="Sasikala C."/>
            <person name="Jogler C."/>
            <person name="Ramana C."/>
        </authorList>
    </citation>
    <scope>NUCLEOTIDE SEQUENCE [LARGE SCALE GENOMIC DNA]</scope>
    <source>
        <strain evidence="2">JC673</strain>
    </source>
</reference>
<proteinExistence type="predicted"/>
<dbReference type="RefSeq" id="WP_261188178.1">
    <property type="nucleotide sequence ID" value="NZ_JAXBLV010000029.1"/>
</dbReference>
<sequence>MSKVKRGVPLYERGTRTRVAGVEAAPGPGGEATGPRATWLVAAASLGGLVPRAGDRWRDGDGTWWAVVEAGPLAGGAYPCTCTRETE</sequence>
<evidence type="ECO:0000313" key="1">
    <source>
        <dbReference type="EMBL" id="MDY3558409.1"/>
    </source>
</evidence>